<name>A0A3K0PF87_SALER</name>
<gene>
    <name evidence="1" type="ORF">EE393_19270</name>
</gene>
<accession>A0A3K0PF87</accession>
<dbReference type="Proteomes" id="UP000885336">
    <property type="component" value="Unassembled WGS sequence"/>
</dbReference>
<dbReference type="EMBL" id="RNKS01000055">
    <property type="protein sequence ID" value="MGD31053.1"/>
    <property type="molecule type" value="Genomic_DNA"/>
</dbReference>
<reference evidence="1" key="1">
    <citation type="submission" date="2018-11" db="EMBL/GenBank/DDBJ databases">
        <authorList>
            <consortium name="PulseNet: The National Subtyping Network for Foodborne Disease Surveillance"/>
            <person name="Tarr C.L."/>
            <person name="Trees E."/>
            <person name="Katz L.S."/>
            <person name="Carleton-Romer H.A."/>
            <person name="Stroika S."/>
            <person name="Kucerova Z."/>
            <person name="Roache K.F."/>
            <person name="Sabol A.L."/>
            <person name="Besser J."/>
            <person name="Gerner-Smidt P."/>
        </authorList>
    </citation>
    <scope>NUCLEOTIDE SEQUENCE [LARGE SCALE GENOMIC DNA]</scope>
    <source>
        <strain evidence="1">PNUSAS058450</strain>
    </source>
</reference>
<organism evidence="1">
    <name type="scientific">Salmonella enterica</name>
    <name type="common">Salmonella choleraesuis</name>
    <dbReference type="NCBI Taxonomy" id="28901"/>
    <lineage>
        <taxon>Bacteria</taxon>
        <taxon>Pseudomonadati</taxon>
        <taxon>Pseudomonadota</taxon>
        <taxon>Gammaproteobacteria</taxon>
        <taxon>Enterobacterales</taxon>
        <taxon>Enterobacteriaceae</taxon>
        <taxon>Salmonella</taxon>
    </lineage>
</organism>
<dbReference type="AlphaFoldDB" id="A0A3K0PF87"/>
<sequence>MNEPVLVYSRQWPVTVALATLLTRIFSVRVIPLYSKGELVCHLNNNPRSPLVLGLCPHEHVVELYCMQSLLSGRAVLFVARRFYWADCCLPGFCGLVLCRCCTWDSLATPSLWRMEMRHFRQLMTEEIPVTTSGNSPELTAEQILTRANQWLYSQMEEAGLSGYERVVLLLLSEHRRGELSSRKLSHYKNSGLGKLGMSGHVSNLYRGVKVRPALQVRLS</sequence>
<protein>
    <submittedName>
        <fullName evidence="1">Uncharacterized protein</fullName>
    </submittedName>
</protein>
<proteinExistence type="predicted"/>
<comment type="caution">
    <text evidence="1">The sequence shown here is derived from an EMBL/GenBank/DDBJ whole genome shotgun (WGS) entry which is preliminary data.</text>
</comment>
<evidence type="ECO:0000313" key="1">
    <source>
        <dbReference type="EMBL" id="MGD31053.1"/>
    </source>
</evidence>